<dbReference type="EMBL" id="CCBP010000095">
    <property type="protein sequence ID" value="CDO70919.1"/>
    <property type="molecule type" value="Genomic_DNA"/>
</dbReference>
<evidence type="ECO:0000256" key="5">
    <source>
        <dbReference type="ARBA" id="ARBA00022801"/>
    </source>
</evidence>
<evidence type="ECO:0000256" key="8">
    <source>
        <dbReference type="ARBA" id="ARBA00031195"/>
    </source>
</evidence>
<dbReference type="InterPro" id="IPR050565">
    <property type="entry name" value="LYPA1-2/EST-like"/>
</dbReference>
<dbReference type="GO" id="GO:0052689">
    <property type="term" value="F:carboxylic ester hydrolase activity"/>
    <property type="evidence" value="ECO:0007669"/>
    <property type="project" value="UniProtKB-KW"/>
</dbReference>
<dbReference type="GO" id="GO:0008474">
    <property type="term" value="F:palmitoyl-(protein) hydrolase activity"/>
    <property type="evidence" value="ECO:0007669"/>
    <property type="project" value="UniProtKB-EC"/>
</dbReference>
<comment type="caution">
    <text evidence="11">The sequence shown here is derived from an EMBL/GenBank/DDBJ whole genome shotgun (WGS) entry which is preliminary data.</text>
</comment>
<dbReference type="GO" id="GO:0005737">
    <property type="term" value="C:cytoplasm"/>
    <property type="evidence" value="ECO:0007669"/>
    <property type="project" value="TreeGrafter"/>
</dbReference>
<keyword evidence="5" id="KW-0378">Hydrolase</keyword>
<evidence type="ECO:0000259" key="10">
    <source>
        <dbReference type="Pfam" id="PF02230"/>
    </source>
</evidence>
<dbReference type="PANTHER" id="PTHR10655">
    <property type="entry name" value="LYSOPHOSPHOLIPASE-RELATED"/>
    <property type="match status" value="1"/>
</dbReference>
<dbReference type="PANTHER" id="PTHR10655:SF17">
    <property type="entry name" value="LYSOPHOSPHOLIPASE-LIKE PROTEIN 1"/>
    <property type="match status" value="1"/>
</dbReference>
<comment type="function">
    <text evidence="7">Hydrolyzes fatty acids from S-acylated cysteine residues in proteins with a strong preference for palmitoylated G-alpha proteins over other acyl substrates. Mediates the deacylation of G-alpha proteins such as GPA1 in vivo, but has weak or no activity toward palmitoylated Ras proteins. Has weak lysophospholipase activity in vitro; however such activity may not exist in vivo.</text>
</comment>
<dbReference type="Pfam" id="PF02230">
    <property type="entry name" value="Abhydrolase_2"/>
    <property type="match status" value="1"/>
</dbReference>
<name>A0A060SFA2_PYCCI</name>
<evidence type="ECO:0000256" key="9">
    <source>
        <dbReference type="ARBA" id="ARBA00047337"/>
    </source>
</evidence>
<dbReference type="SUPFAM" id="SSF53474">
    <property type="entry name" value="alpha/beta-Hydrolases"/>
    <property type="match status" value="1"/>
</dbReference>
<evidence type="ECO:0000256" key="4">
    <source>
        <dbReference type="ARBA" id="ARBA00022487"/>
    </source>
</evidence>
<dbReference type="AlphaFoldDB" id="A0A060SFA2"/>
<evidence type="ECO:0000313" key="12">
    <source>
        <dbReference type="Proteomes" id="UP000029665"/>
    </source>
</evidence>
<evidence type="ECO:0000313" key="11">
    <source>
        <dbReference type="EMBL" id="CDO70919.1"/>
    </source>
</evidence>
<evidence type="ECO:0000256" key="6">
    <source>
        <dbReference type="ARBA" id="ARBA00022832"/>
    </source>
</evidence>
<dbReference type="InterPro" id="IPR029058">
    <property type="entry name" value="AB_hydrolase_fold"/>
</dbReference>
<organism evidence="11 12">
    <name type="scientific">Pycnoporus cinnabarinus</name>
    <name type="common">Cinnabar-red polypore</name>
    <name type="synonym">Trametes cinnabarina</name>
    <dbReference type="NCBI Taxonomy" id="5643"/>
    <lineage>
        <taxon>Eukaryota</taxon>
        <taxon>Fungi</taxon>
        <taxon>Dikarya</taxon>
        <taxon>Basidiomycota</taxon>
        <taxon>Agaricomycotina</taxon>
        <taxon>Agaricomycetes</taxon>
        <taxon>Polyporales</taxon>
        <taxon>Polyporaceae</taxon>
        <taxon>Trametes</taxon>
    </lineage>
</organism>
<comment type="similarity">
    <text evidence="1">Belongs to the AB hydrolase superfamily. AB hydrolase 2 family.</text>
</comment>
<dbReference type="STRING" id="5643.A0A060SFA2"/>
<evidence type="ECO:0000256" key="7">
    <source>
        <dbReference type="ARBA" id="ARBA00029392"/>
    </source>
</evidence>
<keyword evidence="4" id="KW-0719">Serine esterase</keyword>
<gene>
    <name evidence="11" type="ORF">BN946_scf184829.g27</name>
</gene>
<dbReference type="Gene3D" id="3.40.50.1820">
    <property type="entry name" value="alpha/beta hydrolase"/>
    <property type="match status" value="1"/>
</dbReference>
<dbReference type="InterPro" id="IPR003140">
    <property type="entry name" value="PLipase/COase/thioEstase"/>
</dbReference>
<keyword evidence="6" id="KW-0276">Fatty acid metabolism</keyword>
<dbReference type="HOGENOM" id="CLU_049413_5_3_1"/>
<evidence type="ECO:0000256" key="1">
    <source>
        <dbReference type="ARBA" id="ARBA00006499"/>
    </source>
</evidence>
<feature type="domain" description="Phospholipase/carboxylesterase/thioesterase" evidence="10">
    <location>
        <begin position="15"/>
        <end position="255"/>
    </location>
</feature>
<reference evidence="11" key="1">
    <citation type="submission" date="2014-01" db="EMBL/GenBank/DDBJ databases">
        <title>The genome of the white-rot fungus Pycnoporus cinnabarinus: a basidiomycete model with a versatile arsenal for lignocellulosic biomass breakdown.</title>
        <authorList>
            <person name="Levasseur A."/>
            <person name="Lomascolo A."/>
            <person name="Ruiz-Duenas F.J."/>
            <person name="Uzan E."/>
            <person name="Piumi F."/>
            <person name="Kues U."/>
            <person name="Ram A.F.J."/>
            <person name="Murat C."/>
            <person name="Haon M."/>
            <person name="Benoit I."/>
            <person name="Arfi Y."/>
            <person name="Chevret D."/>
            <person name="Drula E."/>
            <person name="Kwon M.J."/>
            <person name="Gouret P."/>
            <person name="Lesage-Meessen L."/>
            <person name="Lombard V."/>
            <person name="Mariette J."/>
            <person name="Noirot C."/>
            <person name="Park J."/>
            <person name="Patyshakuliyeva A."/>
            <person name="Wieneger R.A.B."/>
            <person name="Wosten H.A.B."/>
            <person name="Martin F."/>
            <person name="Coutinho P.M."/>
            <person name="de Vries R."/>
            <person name="Martinez A.T."/>
            <person name="Klopp C."/>
            <person name="Pontarotti P."/>
            <person name="Henrissat B."/>
            <person name="Record E."/>
        </authorList>
    </citation>
    <scope>NUCLEOTIDE SEQUENCE [LARGE SCALE GENOMIC DNA]</scope>
    <source>
        <strain evidence="11">BRFM137</strain>
    </source>
</reference>
<keyword evidence="6" id="KW-0443">Lipid metabolism</keyword>
<proteinExistence type="inferred from homology"/>
<dbReference type="EC" id="3.1.2.22" evidence="2"/>
<comment type="catalytic activity">
    <reaction evidence="9">
        <text>S-hexadecanoyl-L-cysteinyl-[protein] + H2O = L-cysteinyl-[protein] + hexadecanoate + H(+)</text>
        <dbReference type="Rhea" id="RHEA:19233"/>
        <dbReference type="Rhea" id="RHEA-COMP:10131"/>
        <dbReference type="Rhea" id="RHEA-COMP:11032"/>
        <dbReference type="ChEBI" id="CHEBI:7896"/>
        <dbReference type="ChEBI" id="CHEBI:15377"/>
        <dbReference type="ChEBI" id="CHEBI:15378"/>
        <dbReference type="ChEBI" id="CHEBI:29950"/>
        <dbReference type="ChEBI" id="CHEBI:74151"/>
        <dbReference type="EC" id="3.1.2.22"/>
    </reaction>
</comment>
<protein>
    <recommendedName>
        <fullName evidence="3">Acyl-protein thioesterase 1</fullName>
        <ecNumber evidence="2">3.1.2.22</ecNumber>
    </recommendedName>
    <alternativeName>
        <fullName evidence="8">Palmitoyl-protein hydrolase</fullName>
    </alternativeName>
</protein>
<evidence type="ECO:0000256" key="2">
    <source>
        <dbReference type="ARBA" id="ARBA00012423"/>
    </source>
</evidence>
<sequence>MASSAQAPNLNESNERPIVISPRETHNATVIFMHGLGQRAEYWVTILQRVVDRLQGIKWILPQAPAGPLGSSYQWRGLDAGRPSWFDITELPPCNCHDEAGIASSVATIENLLTREVRGGTEPNRIIVAGFGQGAALSLVTALTTLHELGGVASLSGWIPQPTRQVSSAILLSPGVFNSSFVITEQAMLQLEPSLPVFWAHGLADVEVPLSYAEDGTAFLRDGLNIPESNIVFKTYDGLQHDINDTELDDFAAWLLHTLA</sequence>
<keyword evidence="12" id="KW-1185">Reference proteome</keyword>
<dbReference type="OrthoDB" id="2418081at2759"/>
<dbReference type="OMA" id="PCYGGEV"/>
<dbReference type="Proteomes" id="UP000029665">
    <property type="component" value="Unassembled WGS sequence"/>
</dbReference>
<evidence type="ECO:0000256" key="3">
    <source>
        <dbReference type="ARBA" id="ARBA00014923"/>
    </source>
</evidence>
<dbReference type="GO" id="GO:0006631">
    <property type="term" value="P:fatty acid metabolic process"/>
    <property type="evidence" value="ECO:0007669"/>
    <property type="project" value="UniProtKB-KW"/>
</dbReference>
<accession>A0A060SFA2</accession>